<sequence>MLKNSIKISKIDLHRQIWRNFGTNDIKNIKSKYDAIVIGAGHNGLVAANYLAKFSPKPIKICLLEQRHVVGGAAVTEQIIPGFKFSRASYLLSLFRPQIIQDLDLMRHGILKFYTRNPSSYTPLLPTDSQYTKSTSLTLSSNSKFNYEQIAQFSPKDAQNFQRYETWLNNVCEYLEPFMDKAPPSAQFIKNSSTVTKLRYLKKYVPDLKTAKFFAHNFDDLYRLFSEPAANLLNEWFESDVLKATLATDSVIGAFLSPYSEGSAYVLLHHIIGGIDGQKGVWAYVEGGMGSVSDCLAKNLESFGDQVEIYVSQEVDKIELEESDQGFRSKGVLLKNGAFIESDCILSNCTPRITFEKFLKSYDLEKSQDDQVASFIKRIKNINYDSGTMKINLAVNKLPNFTANPNLSHNKPMPHHQCTIHINCENMQLLDDAFLEAKMFNRPSETPMIEMVIPSSLDPTLAPDGSHVVLLFCQYFPIDRENNAQSKQKYAEIVFNSIEKYAPGFKDSIVGIDILAPFDLEQTFGLSGGNIFHGAMPLSQLFINRPVSGWSSYKTPVKNLYLAGSGAHPGGGFNGQNRAFRLPEKGLQKSLNTRSTISTSSSIILKSAIFTAGFTGACYSIAVIVNYERVRMKKQISFGDYPKFSELRQKINNYWNSLPDVKKVAALIVFVNSLVFIAWRVPALQNGMRKYFLLSPASGISSQMIFSTFSHVQLFHIFFNMLALYSLSDLISKILPVEQFAAYYLSSGVFASFMSTFFKVLRSNHHSMSLGASGAIVSCFALSSLVFPNSKFYVFPIPFEIEAQTLFKFLVGFDLLFLLIGSRKMDHAAHLGGALYGW</sequence>
<evidence type="ECO:0000256" key="3">
    <source>
        <dbReference type="ARBA" id="ARBA00022692"/>
    </source>
</evidence>
<dbReference type="InterPro" id="IPR036188">
    <property type="entry name" value="FAD/NAD-bd_sf"/>
</dbReference>
<feature type="transmembrane region" description="Helical" evidence="6">
    <location>
        <begin position="704"/>
        <end position="728"/>
    </location>
</feature>
<keyword evidence="9" id="KW-1185">Reference proteome</keyword>
<dbReference type="PANTHER" id="PTHR10668">
    <property type="entry name" value="PHYTOENE DEHYDROGENASE"/>
    <property type="match status" value="1"/>
</dbReference>
<reference evidence="8 9" key="1">
    <citation type="journal article" date="2018" name="Sci. Rep.">
        <title>Genomic signatures of local adaptation to the degree of environmental predictability in rotifers.</title>
        <authorList>
            <person name="Franch-Gras L."/>
            <person name="Hahn C."/>
            <person name="Garcia-Roger E.M."/>
            <person name="Carmona M.J."/>
            <person name="Serra M."/>
            <person name="Gomez A."/>
        </authorList>
    </citation>
    <scope>NUCLEOTIDE SEQUENCE [LARGE SCALE GENOMIC DNA]</scope>
    <source>
        <strain evidence="8">HYR1</strain>
    </source>
</reference>
<evidence type="ECO:0000256" key="1">
    <source>
        <dbReference type="ARBA" id="ARBA00004141"/>
    </source>
</evidence>
<evidence type="ECO:0000256" key="6">
    <source>
        <dbReference type="SAM" id="Phobius"/>
    </source>
</evidence>
<protein>
    <submittedName>
        <fullName evidence="8">Pyridine nucleotide-disulfide oxidoreductase domain-containing 2</fullName>
    </submittedName>
</protein>
<dbReference type="SUPFAM" id="SSF51905">
    <property type="entry name" value="FAD/NAD(P)-binding domain"/>
    <property type="match status" value="1"/>
</dbReference>
<evidence type="ECO:0000313" key="8">
    <source>
        <dbReference type="EMBL" id="RNA16878.1"/>
    </source>
</evidence>
<keyword evidence="3 6" id="KW-0812">Transmembrane</keyword>
<comment type="caution">
    <text evidence="8">The sequence shown here is derived from an EMBL/GenBank/DDBJ whole genome shotgun (WGS) entry which is preliminary data.</text>
</comment>
<dbReference type="Pfam" id="PF01694">
    <property type="entry name" value="Rhomboid"/>
    <property type="match status" value="1"/>
</dbReference>
<dbReference type="STRING" id="10195.A0A3M7R0T4"/>
<evidence type="ECO:0000256" key="5">
    <source>
        <dbReference type="ARBA" id="ARBA00023136"/>
    </source>
</evidence>
<dbReference type="OrthoDB" id="7777654at2759"/>
<feature type="transmembrane region" description="Helical" evidence="6">
    <location>
        <begin position="603"/>
        <end position="625"/>
    </location>
</feature>
<dbReference type="EMBL" id="REGN01004599">
    <property type="protein sequence ID" value="RNA16878.1"/>
    <property type="molecule type" value="Genomic_DNA"/>
</dbReference>
<dbReference type="PANTHER" id="PTHR10668:SF103">
    <property type="entry name" value="PYRIDINE NUCLEOTIDE-DISULFIDE OXIDOREDUCTASE DOMAIN-CONTAINING PROTEIN 2"/>
    <property type="match status" value="1"/>
</dbReference>
<keyword evidence="5 6" id="KW-0472">Membrane</keyword>
<dbReference type="Gene3D" id="1.20.1540.10">
    <property type="entry name" value="Rhomboid-like"/>
    <property type="match status" value="1"/>
</dbReference>
<feature type="transmembrane region" description="Helical" evidence="6">
    <location>
        <begin position="664"/>
        <end position="683"/>
    </location>
</feature>
<evidence type="ECO:0000313" key="9">
    <source>
        <dbReference type="Proteomes" id="UP000276133"/>
    </source>
</evidence>
<accession>A0A3M7R0T4</accession>
<keyword evidence="4 6" id="KW-1133">Transmembrane helix</keyword>
<evidence type="ECO:0000256" key="2">
    <source>
        <dbReference type="ARBA" id="ARBA00006046"/>
    </source>
</evidence>
<feature type="transmembrane region" description="Helical" evidence="6">
    <location>
        <begin position="740"/>
        <end position="758"/>
    </location>
</feature>
<organism evidence="8 9">
    <name type="scientific">Brachionus plicatilis</name>
    <name type="common">Marine rotifer</name>
    <name type="synonym">Brachionus muelleri</name>
    <dbReference type="NCBI Taxonomy" id="10195"/>
    <lineage>
        <taxon>Eukaryota</taxon>
        <taxon>Metazoa</taxon>
        <taxon>Spiralia</taxon>
        <taxon>Gnathifera</taxon>
        <taxon>Rotifera</taxon>
        <taxon>Eurotatoria</taxon>
        <taxon>Monogononta</taxon>
        <taxon>Pseudotrocha</taxon>
        <taxon>Ploima</taxon>
        <taxon>Brachionidae</taxon>
        <taxon>Brachionus</taxon>
    </lineage>
</organism>
<evidence type="ECO:0000256" key="4">
    <source>
        <dbReference type="ARBA" id="ARBA00022989"/>
    </source>
</evidence>
<dbReference type="GO" id="GO:0004252">
    <property type="term" value="F:serine-type endopeptidase activity"/>
    <property type="evidence" value="ECO:0007669"/>
    <property type="project" value="InterPro"/>
</dbReference>
<name>A0A3M7R0T4_BRAPC</name>
<proteinExistence type="inferred from homology"/>
<dbReference type="Proteomes" id="UP000276133">
    <property type="component" value="Unassembled WGS sequence"/>
</dbReference>
<dbReference type="InterPro" id="IPR022764">
    <property type="entry name" value="Peptidase_S54_rhomboid_dom"/>
</dbReference>
<feature type="domain" description="Peptidase S54 rhomboid" evidence="7">
    <location>
        <begin position="703"/>
        <end position="838"/>
    </location>
</feature>
<comment type="similarity">
    <text evidence="2">Belongs to the carotenoid/retinoid oxidoreductase family.</text>
</comment>
<feature type="transmembrane region" description="Helical" evidence="6">
    <location>
        <begin position="770"/>
        <end position="789"/>
    </location>
</feature>
<dbReference type="SUPFAM" id="SSF144091">
    <property type="entry name" value="Rhomboid-like"/>
    <property type="match status" value="1"/>
</dbReference>
<dbReference type="Pfam" id="PF13450">
    <property type="entry name" value="NAD_binding_8"/>
    <property type="match status" value="1"/>
</dbReference>
<evidence type="ECO:0000259" key="7">
    <source>
        <dbReference type="Pfam" id="PF01694"/>
    </source>
</evidence>
<dbReference type="GO" id="GO:0016020">
    <property type="term" value="C:membrane"/>
    <property type="evidence" value="ECO:0007669"/>
    <property type="project" value="UniProtKB-SubCell"/>
</dbReference>
<dbReference type="InterPro" id="IPR035952">
    <property type="entry name" value="Rhomboid-like_sf"/>
</dbReference>
<dbReference type="AlphaFoldDB" id="A0A3M7R0T4"/>
<comment type="subcellular location">
    <subcellularLocation>
        <location evidence="1">Membrane</location>
        <topology evidence="1">Multi-pass membrane protein</topology>
    </subcellularLocation>
</comment>
<gene>
    <name evidence="8" type="ORF">BpHYR1_003189</name>
</gene>
<dbReference type="Gene3D" id="3.50.50.60">
    <property type="entry name" value="FAD/NAD(P)-binding domain"/>
    <property type="match status" value="2"/>
</dbReference>